<feature type="transmembrane region" description="Helical" evidence="1">
    <location>
        <begin position="37"/>
        <end position="56"/>
    </location>
</feature>
<organism evidence="2">
    <name type="scientific">marine metagenome</name>
    <dbReference type="NCBI Taxonomy" id="408172"/>
    <lineage>
        <taxon>unclassified sequences</taxon>
        <taxon>metagenomes</taxon>
        <taxon>ecological metagenomes</taxon>
    </lineage>
</organism>
<accession>A0A382KT16</accession>
<keyword evidence="1" id="KW-0812">Transmembrane</keyword>
<protein>
    <submittedName>
        <fullName evidence="2">Uncharacterized protein</fullName>
    </submittedName>
</protein>
<gene>
    <name evidence="2" type="ORF">METZ01_LOCUS279569</name>
</gene>
<evidence type="ECO:0000313" key="2">
    <source>
        <dbReference type="EMBL" id="SVC26715.1"/>
    </source>
</evidence>
<evidence type="ECO:0000256" key="1">
    <source>
        <dbReference type="SAM" id="Phobius"/>
    </source>
</evidence>
<keyword evidence="1" id="KW-0472">Membrane</keyword>
<sequence length="62" mass="7596">MFIFFNNWYRKGCQIGDSHIPNIGFISLSSMHRVTLLSYYFQRPYYFFYWLIGLLLQTTRVM</sequence>
<dbReference type="EMBL" id="UINC01082181">
    <property type="protein sequence ID" value="SVC26715.1"/>
    <property type="molecule type" value="Genomic_DNA"/>
</dbReference>
<keyword evidence="1" id="KW-1133">Transmembrane helix</keyword>
<dbReference type="AlphaFoldDB" id="A0A382KT16"/>
<reference evidence="2" key="1">
    <citation type="submission" date="2018-05" db="EMBL/GenBank/DDBJ databases">
        <authorList>
            <person name="Lanie J.A."/>
            <person name="Ng W.-L."/>
            <person name="Kazmierczak K.M."/>
            <person name="Andrzejewski T.M."/>
            <person name="Davidsen T.M."/>
            <person name="Wayne K.J."/>
            <person name="Tettelin H."/>
            <person name="Glass J.I."/>
            <person name="Rusch D."/>
            <person name="Podicherti R."/>
            <person name="Tsui H.-C.T."/>
            <person name="Winkler M.E."/>
        </authorList>
    </citation>
    <scope>NUCLEOTIDE SEQUENCE</scope>
</reference>
<proteinExistence type="predicted"/>
<name>A0A382KT16_9ZZZZ</name>